<comment type="caution">
    <text evidence="1">The sequence shown here is derived from an EMBL/GenBank/DDBJ whole genome shotgun (WGS) entry which is preliminary data.</text>
</comment>
<accession>A0ABP7XAF9</accession>
<keyword evidence="2" id="KW-1185">Reference proteome</keyword>
<sequence length="228" mass="23642">MLPTPLSRRIARWSPSALLAALVALLGALATVLLALPTVTADAAPPQTTASVVRPVTADGTPAEGWTVERLGVKVDCDGSAMPAVDGGIAACFPTAVGLRACWASGPHHALCLQDAGTEQKLVRVRVHGAFPTATKPAVPEPLALHLADGQDCLLRIGGAWGAPKDHPNWIGHYSCTDGAVYAPAKSITGIDQRGPVWKVKVWDGKKTITKVRVVSASFVGTAETAPQ</sequence>
<dbReference type="Proteomes" id="UP001501495">
    <property type="component" value="Unassembled WGS sequence"/>
</dbReference>
<dbReference type="EMBL" id="BAAAZH010000002">
    <property type="protein sequence ID" value="GAA4109385.1"/>
    <property type="molecule type" value="Genomic_DNA"/>
</dbReference>
<name>A0ABP7XAF9_9ACTN</name>
<proteinExistence type="predicted"/>
<dbReference type="RefSeq" id="WP_344731492.1">
    <property type="nucleotide sequence ID" value="NZ_BAAAZH010000002.1"/>
</dbReference>
<reference evidence="2" key="1">
    <citation type="journal article" date="2019" name="Int. J. Syst. Evol. Microbiol.">
        <title>The Global Catalogue of Microorganisms (GCM) 10K type strain sequencing project: providing services to taxonomists for standard genome sequencing and annotation.</title>
        <authorList>
            <consortium name="The Broad Institute Genomics Platform"/>
            <consortium name="The Broad Institute Genome Sequencing Center for Infectious Disease"/>
            <person name="Wu L."/>
            <person name="Ma J."/>
        </authorList>
    </citation>
    <scope>NUCLEOTIDE SEQUENCE [LARGE SCALE GENOMIC DNA]</scope>
    <source>
        <strain evidence="2">JCM 16703</strain>
    </source>
</reference>
<evidence type="ECO:0000313" key="1">
    <source>
        <dbReference type="EMBL" id="GAA4109385.1"/>
    </source>
</evidence>
<gene>
    <name evidence="1" type="ORF">GCM10022215_03640</name>
</gene>
<protein>
    <submittedName>
        <fullName evidence="1">Uncharacterized protein</fullName>
    </submittedName>
</protein>
<evidence type="ECO:0000313" key="2">
    <source>
        <dbReference type="Proteomes" id="UP001501495"/>
    </source>
</evidence>
<organism evidence="1 2">
    <name type="scientific">Nocardioides fonticola</name>
    <dbReference type="NCBI Taxonomy" id="450363"/>
    <lineage>
        <taxon>Bacteria</taxon>
        <taxon>Bacillati</taxon>
        <taxon>Actinomycetota</taxon>
        <taxon>Actinomycetes</taxon>
        <taxon>Propionibacteriales</taxon>
        <taxon>Nocardioidaceae</taxon>
        <taxon>Nocardioides</taxon>
    </lineage>
</organism>